<sequence>MVLRRTPLAFSYHGCMAEIRKHRTSSNAISQAVEAAMTSRSSRGADGPDHETDELSVDGAQIPTRPTGPSAGSISVNWQGFLTTQPPAAGED</sequence>
<dbReference type="Proteomes" id="UP000215332">
    <property type="component" value="Chromosome 1"/>
</dbReference>
<feature type="region of interest" description="Disordered" evidence="1">
    <location>
        <begin position="23"/>
        <end position="92"/>
    </location>
</feature>
<proteinExistence type="predicted"/>
<feature type="compositionally biased region" description="Polar residues" evidence="1">
    <location>
        <begin position="70"/>
        <end position="86"/>
    </location>
</feature>
<evidence type="ECO:0000313" key="2">
    <source>
        <dbReference type="EMBL" id="SNV32000.1"/>
    </source>
</evidence>
<dbReference type="EMBL" id="LT906441">
    <property type="protein sequence ID" value="SNV32000.1"/>
    <property type="molecule type" value="Genomic_DNA"/>
</dbReference>
<reference evidence="2 3" key="1">
    <citation type="submission" date="2017-06" db="EMBL/GenBank/DDBJ databases">
        <authorList>
            <consortium name="Pathogen Informatics"/>
        </authorList>
    </citation>
    <scope>NUCLEOTIDE SEQUENCE [LARGE SCALE GENOMIC DNA]</scope>
    <source>
        <strain evidence="2 3">NCTC11865</strain>
    </source>
</reference>
<gene>
    <name evidence="2" type="ORF">SAMEA4412665_00714</name>
</gene>
<evidence type="ECO:0000313" key="3">
    <source>
        <dbReference type="Proteomes" id="UP000215332"/>
    </source>
</evidence>
<accession>A0A239WD36</accession>
<dbReference type="AlphaFoldDB" id="A0A239WD36"/>
<evidence type="ECO:0000256" key="1">
    <source>
        <dbReference type="SAM" id="MobiDB-lite"/>
    </source>
</evidence>
<protein>
    <submittedName>
        <fullName evidence="2">Uncharacterized protein</fullName>
    </submittedName>
</protein>
<name>A0A239WD36_9ACTN</name>
<dbReference type="KEGG" id="cgrn:4412665_00714"/>
<organism evidence="2 3">
    <name type="scientific">Cutibacterium granulosum</name>
    <dbReference type="NCBI Taxonomy" id="33011"/>
    <lineage>
        <taxon>Bacteria</taxon>
        <taxon>Bacillati</taxon>
        <taxon>Actinomycetota</taxon>
        <taxon>Actinomycetes</taxon>
        <taxon>Propionibacteriales</taxon>
        <taxon>Propionibacteriaceae</taxon>
        <taxon>Cutibacterium</taxon>
    </lineage>
</organism>